<evidence type="ECO:0000313" key="3">
    <source>
        <dbReference type="Proteomes" id="UP001314170"/>
    </source>
</evidence>
<dbReference type="EMBL" id="CAWUPB010000913">
    <property type="protein sequence ID" value="CAK7330575.1"/>
    <property type="molecule type" value="Genomic_DNA"/>
</dbReference>
<proteinExistence type="predicted"/>
<dbReference type="AlphaFoldDB" id="A0AAV1RBC3"/>
<name>A0AAV1RBC3_9ROSI</name>
<protein>
    <submittedName>
        <fullName evidence="2">Uncharacterized protein</fullName>
    </submittedName>
</protein>
<evidence type="ECO:0000256" key="1">
    <source>
        <dbReference type="SAM" id="MobiDB-lite"/>
    </source>
</evidence>
<evidence type="ECO:0000313" key="2">
    <source>
        <dbReference type="EMBL" id="CAK7330575.1"/>
    </source>
</evidence>
<sequence>MELALVVTGKLGESSCCSLFKCWLLTYLHVLKEKAAGIWKEAKFGADHRLPKKKEGEKNKERNDSIKNQINDK</sequence>
<organism evidence="2 3">
    <name type="scientific">Dovyalis caffra</name>
    <dbReference type="NCBI Taxonomy" id="77055"/>
    <lineage>
        <taxon>Eukaryota</taxon>
        <taxon>Viridiplantae</taxon>
        <taxon>Streptophyta</taxon>
        <taxon>Embryophyta</taxon>
        <taxon>Tracheophyta</taxon>
        <taxon>Spermatophyta</taxon>
        <taxon>Magnoliopsida</taxon>
        <taxon>eudicotyledons</taxon>
        <taxon>Gunneridae</taxon>
        <taxon>Pentapetalae</taxon>
        <taxon>rosids</taxon>
        <taxon>fabids</taxon>
        <taxon>Malpighiales</taxon>
        <taxon>Salicaceae</taxon>
        <taxon>Flacourtieae</taxon>
        <taxon>Dovyalis</taxon>
    </lineage>
</organism>
<reference evidence="2 3" key="1">
    <citation type="submission" date="2024-01" db="EMBL/GenBank/DDBJ databases">
        <authorList>
            <person name="Waweru B."/>
        </authorList>
    </citation>
    <scope>NUCLEOTIDE SEQUENCE [LARGE SCALE GENOMIC DNA]</scope>
</reference>
<feature type="region of interest" description="Disordered" evidence="1">
    <location>
        <begin position="50"/>
        <end position="73"/>
    </location>
</feature>
<gene>
    <name evidence="2" type="ORF">DCAF_LOCUS8027</name>
</gene>
<comment type="caution">
    <text evidence="2">The sequence shown here is derived from an EMBL/GenBank/DDBJ whole genome shotgun (WGS) entry which is preliminary data.</text>
</comment>
<dbReference type="Proteomes" id="UP001314170">
    <property type="component" value="Unassembled WGS sequence"/>
</dbReference>
<keyword evidence="3" id="KW-1185">Reference proteome</keyword>
<accession>A0AAV1RBC3</accession>